<dbReference type="AlphaFoldDB" id="A0A377KFQ7"/>
<dbReference type="Proteomes" id="UP000254070">
    <property type="component" value="Unassembled WGS sequence"/>
</dbReference>
<organism evidence="1 2">
    <name type="scientific">Enterococcus durans</name>
    <dbReference type="NCBI Taxonomy" id="53345"/>
    <lineage>
        <taxon>Bacteria</taxon>
        <taxon>Bacillati</taxon>
        <taxon>Bacillota</taxon>
        <taxon>Bacilli</taxon>
        <taxon>Lactobacillales</taxon>
        <taxon>Enterococcaceae</taxon>
        <taxon>Enterococcus</taxon>
    </lineage>
</organism>
<accession>A0A377KFQ7</accession>
<gene>
    <name evidence="1" type="ORF">NCTC8129_00130</name>
</gene>
<evidence type="ECO:0000313" key="1">
    <source>
        <dbReference type="EMBL" id="STP28018.1"/>
    </source>
</evidence>
<name>A0A377KFQ7_9ENTE</name>
<sequence length="105" mass="12645">MEKTKKLQLEDFTENGFYGTQEQQYLKAQVREELKEQGFIIDSSFEGDFKTWIGVYARPKDKPTYLDPQNDKEAEEQEQYSINGFKQDFSEWFEWEIKNLKIKEV</sequence>
<dbReference type="RefSeq" id="WP_115234511.1">
    <property type="nucleotide sequence ID" value="NZ_UGIF01000002.1"/>
</dbReference>
<dbReference type="EMBL" id="UGIF01000002">
    <property type="protein sequence ID" value="STP28018.1"/>
    <property type="molecule type" value="Genomic_DNA"/>
</dbReference>
<protein>
    <recommendedName>
        <fullName evidence="3">SsDNA binding protein</fullName>
    </recommendedName>
</protein>
<evidence type="ECO:0008006" key="3">
    <source>
        <dbReference type="Google" id="ProtNLM"/>
    </source>
</evidence>
<proteinExistence type="predicted"/>
<reference evidence="1 2" key="1">
    <citation type="submission" date="2018-06" db="EMBL/GenBank/DDBJ databases">
        <authorList>
            <consortium name="Pathogen Informatics"/>
            <person name="Doyle S."/>
        </authorList>
    </citation>
    <scope>NUCLEOTIDE SEQUENCE [LARGE SCALE GENOMIC DNA]</scope>
    <source>
        <strain evidence="1 2">NCTC8129</strain>
    </source>
</reference>
<evidence type="ECO:0000313" key="2">
    <source>
        <dbReference type="Proteomes" id="UP000254070"/>
    </source>
</evidence>